<keyword evidence="3" id="KW-1185">Reference proteome</keyword>
<evidence type="ECO:0000256" key="1">
    <source>
        <dbReference type="SAM" id="Phobius"/>
    </source>
</evidence>
<name>X6NQJ8_RETFI</name>
<sequence>MMDNQFINGNRVVIILSIFRNNKMQFTLTRLDNLLIFTDNIFVHLKRLHNECNKKIMINKTSCLHDKTKLIYIYCVITKLEIIKYFKRNVMNIKLTYYLCTIIFCVMFIMINMKKNKKYINEISLTCATIRLILRMQIRL</sequence>
<feature type="transmembrane region" description="Helical" evidence="1">
    <location>
        <begin position="95"/>
        <end position="113"/>
    </location>
</feature>
<dbReference type="AlphaFoldDB" id="X6NQJ8"/>
<keyword evidence="1" id="KW-1133">Transmembrane helix</keyword>
<protein>
    <submittedName>
        <fullName evidence="2">Uncharacterized protein</fullName>
    </submittedName>
</protein>
<keyword evidence="1" id="KW-0812">Transmembrane</keyword>
<reference evidence="2 3" key="1">
    <citation type="journal article" date="2013" name="Curr. Biol.">
        <title>The Genome of the Foraminiferan Reticulomyxa filosa.</title>
        <authorList>
            <person name="Glockner G."/>
            <person name="Hulsmann N."/>
            <person name="Schleicher M."/>
            <person name="Noegel A.A."/>
            <person name="Eichinger L."/>
            <person name="Gallinger C."/>
            <person name="Pawlowski J."/>
            <person name="Sierra R."/>
            <person name="Euteneuer U."/>
            <person name="Pillet L."/>
            <person name="Moustafa A."/>
            <person name="Platzer M."/>
            <person name="Groth M."/>
            <person name="Szafranski K."/>
            <person name="Schliwa M."/>
        </authorList>
    </citation>
    <scope>NUCLEOTIDE SEQUENCE [LARGE SCALE GENOMIC DNA]</scope>
</reference>
<accession>X6NQJ8</accession>
<dbReference type="Proteomes" id="UP000023152">
    <property type="component" value="Unassembled WGS sequence"/>
</dbReference>
<keyword evidence="1" id="KW-0472">Membrane</keyword>
<comment type="caution">
    <text evidence="2">The sequence shown here is derived from an EMBL/GenBank/DDBJ whole genome shotgun (WGS) entry which is preliminary data.</text>
</comment>
<dbReference type="EMBL" id="ASPP01006806">
    <property type="protein sequence ID" value="ETO28193.1"/>
    <property type="molecule type" value="Genomic_DNA"/>
</dbReference>
<gene>
    <name evidence="2" type="ORF">RFI_08939</name>
</gene>
<proteinExistence type="predicted"/>
<evidence type="ECO:0000313" key="3">
    <source>
        <dbReference type="Proteomes" id="UP000023152"/>
    </source>
</evidence>
<organism evidence="2 3">
    <name type="scientific">Reticulomyxa filosa</name>
    <dbReference type="NCBI Taxonomy" id="46433"/>
    <lineage>
        <taxon>Eukaryota</taxon>
        <taxon>Sar</taxon>
        <taxon>Rhizaria</taxon>
        <taxon>Retaria</taxon>
        <taxon>Foraminifera</taxon>
        <taxon>Monothalamids</taxon>
        <taxon>Reticulomyxidae</taxon>
        <taxon>Reticulomyxa</taxon>
    </lineage>
</organism>
<evidence type="ECO:0000313" key="2">
    <source>
        <dbReference type="EMBL" id="ETO28193.1"/>
    </source>
</evidence>